<dbReference type="Proteomes" id="UP001161064">
    <property type="component" value="Unassembled WGS sequence"/>
</dbReference>
<protein>
    <submittedName>
        <fullName evidence="1">Uncharacterized protein</fullName>
    </submittedName>
</protein>
<keyword evidence="2" id="KW-1185">Reference proteome</keyword>
<accession>A0ABQ4PX72</accession>
<evidence type="ECO:0000313" key="2">
    <source>
        <dbReference type="Proteomes" id="UP001161064"/>
    </source>
</evidence>
<organism evidence="1 2">
    <name type="scientific">Candidatus Phycosocius spiralis</name>
    <dbReference type="NCBI Taxonomy" id="2815099"/>
    <lineage>
        <taxon>Bacteria</taxon>
        <taxon>Pseudomonadati</taxon>
        <taxon>Pseudomonadota</taxon>
        <taxon>Alphaproteobacteria</taxon>
        <taxon>Caulobacterales</taxon>
        <taxon>Caulobacterales incertae sedis</taxon>
        <taxon>Candidatus Phycosocius</taxon>
    </lineage>
</organism>
<reference evidence="1" key="1">
    <citation type="submission" date="2021-05" db="EMBL/GenBank/DDBJ databases">
        <authorList>
            <person name="Tanabe Y."/>
        </authorList>
    </citation>
    <scope>NUCLEOTIDE SEQUENCE</scope>
    <source>
        <strain evidence="1">BOTRYCO-1</strain>
    </source>
</reference>
<name>A0ABQ4PX72_9PROT</name>
<comment type="caution">
    <text evidence="1">The sequence shown here is derived from an EMBL/GenBank/DDBJ whole genome shotgun (WGS) entry which is preliminary data.</text>
</comment>
<dbReference type="EMBL" id="BPFZ01000011">
    <property type="protein sequence ID" value="GIU67585.1"/>
    <property type="molecule type" value="Genomic_DNA"/>
</dbReference>
<sequence>MSMEIVNGYLCGGCNDVAFTKKNIDPAHPKVTPNTIVRALVTNFTATAIGFGGAWRAYTLFLVHPAKW</sequence>
<gene>
    <name evidence="1" type="ORF">PsB1_1739</name>
</gene>
<reference evidence="1" key="2">
    <citation type="journal article" date="2023" name="ISME Commun">
        <title>Characterization of a bloom-associated alphaproteobacterial lineage, 'Candidatus Phycosocius': insights into freshwater algal-bacterial interactions.</title>
        <authorList>
            <person name="Tanabe Y."/>
            <person name="Yamaguchi H."/>
            <person name="Yoshida M."/>
            <person name="Kai A."/>
            <person name="Okazaki Y."/>
        </authorList>
    </citation>
    <scope>NUCLEOTIDE SEQUENCE</scope>
    <source>
        <strain evidence="1">BOTRYCO-1</strain>
    </source>
</reference>
<evidence type="ECO:0000313" key="1">
    <source>
        <dbReference type="EMBL" id="GIU67585.1"/>
    </source>
</evidence>
<proteinExistence type="predicted"/>